<sequence>MFHVLQKDSSKRSQETIKVIQRSLFALFIQLVIPLMLFVIPAIIIFLGLTFENLLSFEQSLIVFLILPLHSGFHNLILLTITSNYRKIILSSVNKLY</sequence>
<reference evidence="2" key="1">
    <citation type="submission" date="2023-10" db="EMBL/GenBank/DDBJ databases">
        <title>Genome assembly of Pristionchus species.</title>
        <authorList>
            <person name="Yoshida K."/>
            <person name="Sommer R.J."/>
        </authorList>
    </citation>
    <scope>NUCLEOTIDE SEQUENCE</scope>
    <source>
        <strain evidence="2">RS0144</strain>
    </source>
</reference>
<accession>A0AAV5TJI9</accession>
<keyword evidence="1" id="KW-0472">Membrane</keyword>
<keyword evidence="1" id="KW-1133">Transmembrane helix</keyword>
<feature type="non-terminal residue" evidence="2">
    <location>
        <position position="97"/>
    </location>
</feature>
<dbReference type="EMBL" id="BTSX01000004">
    <property type="protein sequence ID" value="GMS94474.1"/>
    <property type="molecule type" value="Genomic_DNA"/>
</dbReference>
<organism evidence="2 3">
    <name type="scientific">Pristionchus entomophagus</name>
    <dbReference type="NCBI Taxonomy" id="358040"/>
    <lineage>
        <taxon>Eukaryota</taxon>
        <taxon>Metazoa</taxon>
        <taxon>Ecdysozoa</taxon>
        <taxon>Nematoda</taxon>
        <taxon>Chromadorea</taxon>
        <taxon>Rhabditida</taxon>
        <taxon>Rhabditina</taxon>
        <taxon>Diplogasteromorpha</taxon>
        <taxon>Diplogasteroidea</taxon>
        <taxon>Neodiplogasteridae</taxon>
        <taxon>Pristionchus</taxon>
    </lineage>
</organism>
<dbReference type="Pfam" id="PF10318">
    <property type="entry name" value="7TM_GPCR_Srh"/>
    <property type="match status" value="1"/>
</dbReference>
<proteinExistence type="predicted"/>
<evidence type="ECO:0000313" key="3">
    <source>
        <dbReference type="Proteomes" id="UP001432027"/>
    </source>
</evidence>
<gene>
    <name evidence="2" type="ORF">PENTCL1PPCAC_16649</name>
</gene>
<dbReference type="PANTHER" id="PTHR22941">
    <property type="entry name" value="SERPENTINE RECEPTOR"/>
    <property type="match status" value="1"/>
</dbReference>
<evidence type="ECO:0000256" key="1">
    <source>
        <dbReference type="SAM" id="Phobius"/>
    </source>
</evidence>
<dbReference type="PANTHER" id="PTHR22941:SF26">
    <property type="entry name" value="SERPENTINE RECEPTOR, CLASS H"/>
    <property type="match status" value="1"/>
</dbReference>
<evidence type="ECO:0000313" key="2">
    <source>
        <dbReference type="EMBL" id="GMS94474.1"/>
    </source>
</evidence>
<comment type="caution">
    <text evidence="2">The sequence shown here is derived from an EMBL/GenBank/DDBJ whole genome shotgun (WGS) entry which is preliminary data.</text>
</comment>
<feature type="transmembrane region" description="Helical" evidence="1">
    <location>
        <begin position="61"/>
        <end position="81"/>
    </location>
</feature>
<name>A0AAV5TJI9_9BILA</name>
<dbReference type="Proteomes" id="UP001432027">
    <property type="component" value="Unassembled WGS sequence"/>
</dbReference>
<evidence type="ECO:0008006" key="4">
    <source>
        <dbReference type="Google" id="ProtNLM"/>
    </source>
</evidence>
<dbReference type="InterPro" id="IPR053220">
    <property type="entry name" value="Nematode_rcpt-like_serp_H"/>
</dbReference>
<protein>
    <recommendedName>
        <fullName evidence="4">G protein-coupled receptor</fullName>
    </recommendedName>
</protein>
<dbReference type="AlphaFoldDB" id="A0AAV5TJI9"/>
<feature type="transmembrane region" description="Helical" evidence="1">
    <location>
        <begin position="24"/>
        <end position="49"/>
    </location>
</feature>
<keyword evidence="3" id="KW-1185">Reference proteome</keyword>
<dbReference type="InterPro" id="IPR019422">
    <property type="entry name" value="7TM_GPCR_serpentine_rcpt_Srh"/>
</dbReference>
<keyword evidence="1" id="KW-0812">Transmembrane</keyword>